<dbReference type="Proteomes" id="UP001234989">
    <property type="component" value="Chromosome 12"/>
</dbReference>
<gene>
    <name evidence="1" type="ORF">MTR67_052386</name>
</gene>
<evidence type="ECO:0000313" key="2">
    <source>
        <dbReference type="Proteomes" id="UP001234989"/>
    </source>
</evidence>
<proteinExistence type="predicted"/>
<protein>
    <submittedName>
        <fullName evidence="1">Uncharacterized protein</fullName>
    </submittedName>
</protein>
<name>A0AAF0V915_SOLVR</name>
<dbReference type="AlphaFoldDB" id="A0AAF0V915"/>
<sequence>MSYLYHPRKENVVSDALSQVSMGSVSHVEDNKKELVRDVHRLDRLGVRLVDSYEGGVVVQNGSESSFVFDVKVKQDLDPILDLDRSLGLGTEASRLIEQPFGL</sequence>
<evidence type="ECO:0000313" key="1">
    <source>
        <dbReference type="EMBL" id="WMV59001.1"/>
    </source>
</evidence>
<dbReference type="EMBL" id="CP133623">
    <property type="protein sequence ID" value="WMV59001.1"/>
    <property type="molecule type" value="Genomic_DNA"/>
</dbReference>
<keyword evidence="2" id="KW-1185">Reference proteome</keyword>
<accession>A0AAF0V915</accession>
<organism evidence="1 2">
    <name type="scientific">Solanum verrucosum</name>
    <dbReference type="NCBI Taxonomy" id="315347"/>
    <lineage>
        <taxon>Eukaryota</taxon>
        <taxon>Viridiplantae</taxon>
        <taxon>Streptophyta</taxon>
        <taxon>Embryophyta</taxon>
        <taxon>Tracheophyta</taxon>
        <taxon>Spermatophyta</taxon>
        <taxon>Magnoliopsida</taxon>
        <taxon>eudicotyledons</taxon>
        <taxon>Gunneridae</taxon>
        <taxon>Pentapetalae</taxon>
        <taxon>asterids</taxon>
        <taxon>lamiids</taxon>
        <taxon>Solanales</taxon>
        <taxon>Solanaceae</taxon>
        <taxon>Solanoideae</taxon>
        <taxon>Solaneae</taxon>
        <taxon>Solanum</taxon>
    </lineage>
</organism>
<reference evidence="1" key="1">
    <citation type="submission" date="2023-08" db="EMBL/GenBank/DDBJ databases">
        <title>A de novo genome assembly of Solanum verrucosum Schlechtendal, a Mexican diploid species geographically isolated from the other diploid A-genome species in potato relatives.</title>
        <authorList>
            <person name="Hosaka K."/>
        </authorList>
    </citation>
    <scope>NUCLEOTIDE SEQUENCE</scope>
    <source>
        <tissue evidence="1">Young leaves</tissue>
    </source>
</reference>